<keyword evidence="2" id="KW-1185">Reference proteome</keyword>
<dbReference type="EMBL" id="FOIE01000004">
    <property type="protein sequence ID" value="SET39315.1"/>
    <property type="molecule type" value="Genomic_DNA"/>
</dbReference>
<protein>
    <submittedName>
        <fullName evidence="1">Uncharacterized protein</fullName>
    </submittedName>
</protein>
<reference evidence="2" key="1">
    <citation type="submission" date="2016-10" db="EMBL/GenBank/DDBJ databases">
        <authorList>
            <person name="Varghese N."/>
            <person name="Submissions S."/>
        </authorList>
    </citation>
    <scope>NUCLEOTIDE SEQUENCE [LARGE SCALE GENOMIC DNA]</scope>
    <source>
        <strain evidence="2">DSM 44209</strain>
    </source>
</reference>
<proteinExistence type="predicted"/>
<accession>A0A1I0E2I0</accession>
<name>A0A1I0E2I0_9ACTN</name>
<evidence type="ECO:0000313" key="2">
    <source>
        <dbReference type="Proteomes" id="UP000198507"/>
    </source>
</evidence>
<organism evidence="1 2">
    <name type="scientific">Geodermatophilus poikilotrophus</name>
    <dbReference type="NCBI Taxonomy" id="1333667"/>
    <lineage>
        <taxon>Bacteria</taxon>
        <taxon>Bacillati</taxon>
        <taxon>Actinomycetota</taxon>
        <taxon>Actinomycetes</taxon>
        <taxon>Geodermatophilales</taxon>
        <taxon>Geodermatophilaceae</taxon>
        <taxon>Geodermatophilus</taxon>
    </lineage>
</organism>
<dbReference type="AlphaFoldDB" id="A0A1I0E2I0"/>
<sequence>MDEGTLPTIQFSPLATISAYERRHLVTHMLESSQDDDLHRLLIFDYGGRNAWFEARAAASELNGYRLDILRARKRVRNTEPHSDCGRTLDLRYALIQASVRAAIARIKPALLDSLLDARVWNLQTAYGHVHGITNPQDRVRALCIVAGYDDKEGQASSAQEALDLARSTADERTLATAILGLLPLLPHASKRPLIEELLEHLTLSAGSRVRSETLQKLAPFLCPFPDLVSTAENKLRALPTEPPPLMLEGYWHDPDEEAELVRQRDESRLDEARLEEIQNRLAFCIAAPARERHLLSASIALAAEMDEGFYLRTAIDHICTRLSNQGTLLHKLLVLVESISDPTTKCAALGSVAPLLVGSARESAVNRALVIAKDLGGDGPSAFDRLKVIAKVAPILAPERRLAVLREALDLVAQLRGQRMNHHLALKELAPHIGEEASLLECALALLEPQDPLGGSSCASAVTALAGSMSAQSGFIERCIETAQSIPDPTDRADAISGVSRHIPAPRRAALLRMALSDLSQIGDDHAASRAFAGLAVVAADPSNVSRVEYWCTSLPSGGLRADVLTALGQHLPEPHKDDALTKAVAEARREQAIFGYAYGMAKIAEVSTPGKLAPELLEALHATQDGYDIGFGFVDAAMALAPAIARCDEKTLTEALAFLCALPSGVRTGPDPRPFALCGFVPHVPNQVRKQVIEFILNFAPRYEETSPFRHHGRLELISAVAPYLADTPDLAQRTLELAVGFRGARQRGTALIRTLGSIAHSPSLVELAFRAVLELPTHTPAGSNLRSEALIAAVPVLANFPALMEEARRVLEAEADVSLALQMKVALLVSDQAQGVTKICEDLLDSIMVVPHPMRRVSILAELCPFLESDQSCRAARVALRAATSLSGHSRFMSFMALSRFASGSKAVAAAVLDECGKTTDTMRRPALLACLTNSDVFSNESARSLLGEAFTVVLATNDSNARREMLRALSPHLARVEPGEQWRRLVDLLGESNRGERLGDLGAAVEVLASVGGANLALALADEVVRARRWWP</sequence>
<gene>
    <name evidence="1" type="ORF">SAMN04488546_2311</name>
</gene>
<evidence type="ECO:0000313" key="1">
    <source>
        <dbReference type="EMBL" id="SET39315.1"/>
    </source>
</evidence>
<dbReference type="Proteomes" id="UP000198507">
    <property type="component" value="Unassembled WGS sequence"/>
</dbReference>